<dbReference type="EMBL" id="JACAZI010000014">
    <property type="protein sequence ID" value="KAF7344662.1"/>
    <property type="molecule type" value="Genomic_DNA"/>
</dbReference>
<sequence length="106" mass="11531">MNTSLDLQLTTFTDAEIKSILALPTFDIHFPFGIDSNSNTPSDDFSTFNMDTSSILFDPMEVATATEWHRALPPAPSEWPLTLPPIPTLSPLAPMSKALEAPSSPI</sequence>
<dbReference type="AlphaFoldDB" id="A0A8H6XQH6"/>
<comment type="caution">
    <text evidence="1">The sequence shown here is derived from an EMBL/GenBank/DDBJ whole genome shotgun (WGS) entry which is preliminary data.</text>
</comment>
<name>A0A8H6XQH6_9AGAR</name>
<keyword evidence="2" id="KW-1185">Reference proteome</keyword>
<organism evidence="1 2">
    <name type="scientific">Mycena venus</name>
    <dbReference type="NCBI Taxonomy" id="2733690"/>
    <lineage>
        <taxon>Eukaryota</taxon>
        <taxon>Fungi</taxon>
        <taxon>Dikarya</taxon>
        <taxon>Basidiomycota</taxon>
        <taxon>Agaricomycotina</taxon>
        <taxon>Agaricomycetes</taxon>
        <taxon>Agaricomycetidae</taxon>
        <taxon>Agaricales</taxon>
        <taxon>Marasmiineae</taxon>
        <taxon>Mycenaceae</taxon>
        <taxon>Mycena</taxon>
    </lineage>
</organism>
<dbReference type="Proteomes" id="UP000620124">
    <property type="component" value="Unassembled WGS sequence"/>
</dbReference>
<gene>
    <name evidence="1" type="ORF">MVEN_01626400</name>
</gene>
<evidence type="ECO:0000313" key="1">
    <source>
        <dbReference type="EMBL" id="KAF7344662.1"/>
    </source>
</evidence>
<proteinExistence type="predicted"/>
<accession>A0A8H6XQH6</accession>
<evidence type="ECO:0000313" key="2">
    <source>
        <dbReference type="Proteomes" id="UP000620124"/>
    </source>
</evidence>
<protein>
    <submittedName>
        <fullName evidence="1">Uncharacterized protein</fullName>
    </submittedName>
</protein>
<reference evidence="1" key="1">
    <citation type="submission" date="2020-05" db="EMBL/GenBank/DDBJ databases">
        <title>Mycena genomes resolve the evolution of fungal bioluminescence.</title>
        <authorList>
            <person name="Tsai I.J."/>
        </authorList>
    </citation>
    <scope>NUCLEOTIDE SEQUENCE</scope>
    <source>
        <strain evidence="1">CCC161011</strain>
    </source>
</reference>